<dbReference type="EMBL" id="JAZAVK010000158">
    <property type="protein sequence ID" value="KAK7418969.1"/>
    <property type="molecule type" value="Genomic_DNA"/>
</dbReference>
<organism evidence="2 3">
    <name type="scientific">Neonectria magnoliae</name>
    <dbReference type="NCBI Taxonomy" id="2732573"/>
    <lineage>
        <taxon>Eukaryota</taxon>
        <taxon>Fungi</taxon>
        <taxon>Dikarya</taxon>
        <taxon>Ascomycota</taxon>
        <taxon>Pezizomycotina</taxon>
        <taxon>Sordariomycetes</taxon>
        <taxon>Hypocreomycetidae</taxon>
        <taxon>Hypocreales</taxon>
        <taxon>Nectriaceae</taxon>
        <taxon>Neonectria</taxon>
    </lineage>
</organism>
<protein>
    <recommendedName>
        <fullName evidence="1">F-box domain-containing protein</fullName>
    </recommendedName>
</protein>
<name>A0ABR1HDQ2_9HYPO</name>
<dbReference type="SUPFAM" id="SSF81383">
    <property type="entry name" value="F-box domain"/>
    <property type="match status" value="1"/>
</dbReference>
<dbReference type="Pfam" id="PF00646">
    <property type="entry name" value="F-box"/>
    <property type="match status" value="1"/>
</dbReference>
<dbReference type="PROSITE" id="PS50181">
    <property type="entry name" value="FBOX"/>
    <property type="match status" value="1"/>
</dbReference>
<comment type="caution">
    <text evidence="2">The sequence shown here is derived from an EMBL/GenBank/DDBJ whole genome shotgun (WGS) entry which is preliminary data.</text>
</comment>
<keyword evidence="3" id="KW-1185">Reference proteome</keyword>
<dbReference type="InterPro" id="IPR001810">
    <property type="entry name" value="F-box_dom"/>
</dbReference>
<feature type="domain" description="F-box" evidence="1">
    <location>
        <begin position="39"/>
        <end position="86"/>
    </location>
</feature>
<evidence type="ECO:0000313" key="2">
    <source>
        <dbReference type="EMBL" id="KAK7418969.1"/>
    </source>
</evidence>
<gene>
    <name evidence="2" type="ORF">QQZ08_011048</name>
</gene>
<evidence type="ECO:0000259" key="1">
    <source>
        <dbReference type="PROSITE" id="PS50181"/>
    </source>
</evidence>
<dbReference type="SMART" id="SM00256">
    <property type="entry name" value="FBOX"/>
    <property type="match status" value="1"/>
</dbReference>
<evidence type="ECO:0000313" key="3">
    <source>
        <dbReference type="Proteomes" id="UP001498421"/>
    </source>
</evidence>
<accession>A0ABR1HDQ2</accession>
<dbReference type="InterPro" id="IPR036047">
    <property type="entry name" value="F-box-like_dom_sf"/>
</dbReference>
<sequence>MSSAWITYIQRLRSRLKVRPRMPSQPAPAAAPGAQEDAAMGLTDLPFTVFLDIVLLLDPVDALRCRLVSSGLRRALTRPDLTISLILGQFPRSREARVLHRWLAGHGNHPHVRHLEDTDWAAVYARLARRYFHLGAARPWKVTKVPTLTSGTALFWGVAPWNRFLKLGERSAEFQSWDPVWTFAPDDGLLIYPSASPKLSMEPPRYQARDLETGREFVVPFDTSGKVVRRVRLHDNVLLFEWCEAHGSHPVNTTEILRRHYATALDVLRHRPAVILPRRDAVQPPRREWSFAHRAEWELTHLGMPLSHQDRFFSAHNRTHYAVYIWQPTRSPWGEDDPLERLIVWELGPAPASGALHCTGAGPRVILRLGTVELSAWGVGQRDTPSLRELKLDATTWDKESRTACGHVYVVEETHRWAAGPHSSLAPPRLHRVRTTGISLLGSGPRSLDECDAGGSDLGSSRASCWNHVTDNVGETSPGRVPCWRHDDFPFVTVSEVHDVAAGVRISARQCFKLRSLSVHIPGQLHRPASSDSKNGGERTGWDVTRAEFLNLFEWSDVELEDLEVTHRRVDGPVREDQMKFLDGVWDDLLGKRFICGSERWVVGEDTKGDITIAWF</sequence>
<proteinExistence type="predicted"/>
<dbReference type="Proteomes" id="UP001498421">
    <property type="component" value="Unassembled WGS sequence"/>
</dbReference>
<reference evidence="2 3" key="1">
    <citation type="journal article" date="2025" name="Microbiol. Resour. Announc.">
        <title>Draft genome sequences for Neonectria magnoliae and Neonectria punicea, canker pathogens of Liriodendron tulipifera and Acer saccharum in West Virginia.</title>
        <authorList>
            <person name="Petronek H.M."/>
            <person name="Kasson M.T."/>
            <person name="Metheny A.M."/>
            <person name="Stauder C.M."/>
            <person name="Lovett B."/>
            <person name="Lynch S.C."/>
            <person name="Garnas J.R."/>
            <person name="Kasson L.R."/>
            <person name="Stajich J.E."/>
        </authorList>
    </citation>
    <scope>NUCLEOTIDE SEQUENCE [LARGE SCALE GENOMIC DNA]</scope>
    <source>
        <strain evidence="2 3">NRRL 64651</strain>
    </source>
</reference>